<dbReference type="GO" id="GO:0016881">
    <property type="term" value="F:acid-amino acid ligase activity"/>
    <property type="evidence" value="ECO:0007669"/>
    <property type="project" value="TreeGrafter"/>
</dbReference>
<evidence type="ECO:0000256" key="2">
    <source>
        <dbReference type="ARBA" id="ARBA00022598"/>
    </source>
</evidence>
<evidence type="ECO:0000259" key="3">
    <source>
        <dbReference type="Pfam" id="PF23571"/>
    </source>
</evidence>
<evidence type="ECO:0000259" key="4">
    <source>
        <dbReference type="Pfam" id="PF23572"/>
    </source>
</evidence>
<dbReference type="Pfam" id="PF23571">
    <property type="entry name" value="GH3_M"/>
    <property type="match status" value="1"/>
</dbReference>
<dbReference type="InterPro" id="IPR055378">
    <property type="entry name" value="GH3_C"/>
</dbReference>
<feature type="domain" description="GH3 middle" evidence="3">
    <location>
        <begin position="354"/>
        <end position="428"/>
    </location>
</feature>
<evidence type="ECO:0000313" key="6">
    <source>
        <dbReference type="EMBL" id="KAF4368270.1"/>
    </source>
</evidence>
<protein>
    <recommendedName>
        <fullName evidence="9">Indole-3-acetic acid-amido synthetase GH3.6</fullName>
    </recommendedName>
</protein>
<feature type="domain" description="GH3 C-terminal" evidence="4">
    <location>
        <begin position="442"/>
        <end position="562"/>
    </location>
</feature>
<dbReference type="InterPro" id="IPR055377">
    <property type="entry name" value="GH3_M"/>
</dbReference>
<keyword evidence="8" id="KW-1185">Reference proteome</keyword>
<dbReference type="AlphaFoldDB" id="A0A7J6EGW0"/>
<evidence type="ECO:0000313" key="8">
    <source>
        <dbReference type="Proteomes" id="UP000583929"/>
    </source>
</evidence>
<sequence length="585" mass="65596">MADDEKLLKKLEDSTKDAMRHQLETLHSILEHQGGVRYLQRLLQGYDAPFDVDTFRRVVPLSTYEDYSDDINRLADGPHDHDRGQPLLSVDPLICFFYSSGTSSMKPKLIPYYDSHLSKSASYVAHQGSAVILRRLFPPRPSVNKFIGFIYADNVTTTKLGFKVMAASAFAFRNNSSKAAYWAHFASSSSTIEIILGSNVEHQMYCHILCGLRNSDLIDGIRAPYAIGLIRAFSLLESKWMQLCDDLENGFLSSEISDVAMRDSVIEVLGGPQVELANKVRSICQEKNWGGIVRKLWPNIRYVKCVTTGSMKQYYPKLKHFAGETPLLGGDYFASECCVGINLDITQPPETTRFVLLPTAAYFEFLPFDFNQISCVGEQTVDISDVEVGKMYEVIVTTYRGLYRYRLGDIVKVVGFHNSSPEVEFIMRAPKSLSDIITERGLMSAIEICQSVMKNALGPEIIEFSSFLDSELNPKQLKVLVEIGEECMIVEESLIVLLREICSIIEDNLGRLYRVKRDKGEVGSLLLTVVKPGSYGKLAKVAIDNGVSASQYKPPKIIRRREAAAFLERFSLVTVSLDSVEQGRN</sequence>
<dbReference type="Proteomes" id="UP000525078">
    <property type="component" value="Unassembled WGS sequence"/>
</dbReference>
<dbReference type="EMBL" id="JAATIQ010000235">
    <property type="protein sequence ID" value="KAF4368270.1"/>
    <property type="molecule type" value="Genomic_DNA"/>
</dbReference>
<dbReference type="EMBL" id="JAATIP010000234">
    <property type="protein sequence ID" value="KAF4357693.1"/>
    <property type="molecule type" value="Genomic_DNA"/>
</dbReference>
<dbReference type="Pfam" id="PF23572">
    <property type="entry name" value="GH3_C"/>
    <property type="match status" value="1"/>
</dbReference>
<dbReference type="GO" id="GO:0005737">
    <property type="term" value="C:cytoplasm"/>
    <property type="evidence" value="ECO:0007669"/>
    <property type="project" value="TreeGrafter"/>
</dbReference>
<dbReference type="PANTHER" id="PTHR31901">
    <property type="entry name" value="GH3 DOMAIN-CONTAINING PROTEIN"/>
    <property type="match status" value="1"/>
</dbReference>
<organism evidence="5 7">
    <name type="scientific">Cannabis sativa</name>
    <name type="common">Hemp</name>
    <name type="synonym">Marijuana</name>
    <dbReference type="NCBI Taxonomy" id="3483"/>
    <lineage>
        <taxon>Eukaryota</taxon>
        <taxon>Viridiplantae</taxon>
        <taxon>Streptophyta</taxon>
        <taxon>Embryophyta</taxon>
        <taxon>Tracheophyta</taxon>
        <taxon>Spermatophyta</taxon>
        <taxon>Magnoliopsida</taxon>
        <taxon>eudicotyledons</taxon>
        <taxon>Gunneridae</taxon>
        <taxon>Pentapetalae</taxon>
        <taxon>rosids</taxon>
        <taxon>fabids</taxon>
        <taxon>Rosales</taxon>
        <taxon>Cannabaceae</taxon>
        <taxon>Cannabis</taxon>
    </lineage>
</organism>
<evidence type="ECO:0000313" key="5">
    <source>
        <dbReference type="EMBL" id="KAF4357693.1"/>
    </source>
</evidence>
<dbReference type="Pfam" id="PF03321">
    <property type="entry name" value="GH3"/>
    <property type="match status" value="1"/>
</dbReference>
<comment type="caution">
    <text evidence="5">The sequence shown here is derived from an EMBL/GenBank/DDBJ whole genome shotgun (WGS) entry which is preliminary data.</text>
</comment>
<keyword evidence="2" id="KW-0436">Ligase</keyword>
<dbReference type="PANTHER" id="PTHR31901:SF44">
    <property type="entry name" value="INDOLE-3-ACETIC ACID-AMIDO SYNTHETASE GH3.6-RELATED"/>
    <property type="match status" value="1"/>
</dbReference>
<reference evidence="7 8" key="1">
    <citation type="journal article" date="2020" name="bioRxiv">
        <title>Sequence and annotation of 42 cannabis genomes reveals extensive copy number variation in cannabinoid synthesis and pathogen resistance genes.</title>
        <authorList>
            <person name="Mckernan K.J."/>
            <person name="Helbert Y."/>
            <person name="Kane L.T."/>
            <person name="Ebling H."/>
            <person name="Zhang L."/>
            <person name="Liu B."/>
            <person name="Eaton Z."/>
            <person name="Mclaughlin S."/>
            <person name="Kingan S."/>
            <person name="Baybayan P."/>
            <person name="Concepcion G."/>
            <person name="Jordan M."/>
            <person name="Riva A."/>
            <person name="Barbazuk W."/>
            <person name="Harkins T."/>
        </authorList>
    </citation>
    <scope>NUCLEOTIDE SEQUENCE [LARGE SCALE GENOMIC DNA]</scope>
    <source>
        <strain evidence="7 8">cv. Jamaican Lion 4</strain>
        <strain evidence="6">Father</strain>
        <strain evidence="5">Mother</strain>
        <tissue evidence="5">Leaf</tissue>
    </source>
</reference>
<evidence type="ECO:0008006" key="9">
    <source>
        <dbReference type="Google" id="ProtNLM"/>
    </source>
</evidence>
<comment type="similarity">
    <text evidence="1">Belongs to the IAA-amido conjugating enzyme family.</text>
</comment>
<name>A0A7J6EGW0_CANSA</name>
<evidence type="ECO:0000256" key="1">
    <source>
        <dbReference type="ARBA" id="ARBA00008068"/>
    </source>
</evidence>
<gene>
    <name evidence="5" type="ORF">F8388_007229</name>
    <name evidence="6" type="ORF">G4B88_008574</name>
</gene>
<dbReference type="InterPro" id="IPR004993">
    <property type="entry name" value="GH3"/>
</dbReference>
<accession>A0A7J6EGW0</accession>
<evidence type="ECO:0000313" key="7">
    <source>
        <dbReference type="Proteomes" id="UP000525078"/>
    </source>
</evidence>
<dbReference type="Proteomes" id="UP000583929">
    <property type="component" value="Unassembled WGS sequence"/>
</dbReference>
<proteinExistence type="inferred from homology"/>